<evidence type="ECO:0000256" key="1">
    <source>
        <dbReference type="SAM" id="MobiDB-lite"/>
    </source>
</evidence>
<dbReference type="EMBL" id="MIGX01000006">
    <property type="protein sequence ID" value="PPT92748.1"/>
    <property type="molecule type" value="Genomic_DNA"/>
</dbReference>
<keyword evidence="2" id="KW-1133">Transmembrane helix</keyword>
<organism evidence="3 4">
    <name type="scientific">Xanthomonas theicola</name>
    <dbReference type="NCBI Taxonomy" id="56464"/>
    <lineage>
        <taxon>Bacteria</taxon>
        <taxon>Pseudomonadati</taxon>
        <taxon>Pseudomonadota</taxon>
        <taxon>Gammaproteobacteria</taxon>
        <taxon>Lysobacterales</taxon>
        <taxon>Lysobacteraceae</taxon>
        <taxon>Xanthomonas</taxon>
    </lineage>
</organism>
<proteinExistence type="predicted"/>
<feature type="region of interest" description="Disordered" evidence="1">
    <location>
        <begin position="1"/>
        <end position="25"/>
    </location>
</feature>
<dbReference type="Proteomes" id="UP000239898">
    <property type="component" value="Unassembled WGS sequence"/>
</dbReference>
<keyword evidence="2" id="KW-0472">Membrane</keyword>
<feature type="compositionally biased region" description="Low complexity" evidence="1">
    <location>
        <begin position="55"/>
        <end position="65"/>
    </location>
</feature>
<name>A0A2S6ZKH5_9XANT</name>
<keyword evidence="2" id="KW-0812">Transmembrane</keyword>
<evidence type="ECO:0000256" key="2">
    <source>
        <dbReference type="SAM" id="Phobius"/>
    </source>
</evidence>
<comment type="caution">
    <text evidence="3">The sequence shown here is derived from an EMBL/GenBank/DDBJ whole genome shotgun (WGS) entry which is preliminary data.</text>
</comment>
<accession>A0A2S6ZKH5</accession>
<sequence>MSRPQQTQELYPRKRHTEERSHAHRRSPWAWVVLIALVLAASSWWMSRDRGLDGPAKAPAPATPASDRPRAP</sequence>
<feature type="transmembrane region" description="Helical" evidence="2">
    <location>
        <begin position="29"/>
        <end position="47"/>
    </location>
</feature>
<gene>
    <name evidence="3" type="ORF">XthCFBP4691_02770</name>
</gene>
<evidence type="ECO:0000313" key="4">
    <source>
        <dbReference type="Proteomes" id="UP000239898"/>
    </source>
</evidence>
<feature type="region of interest" description="Disordered" evidence="1">
    <location>
        <begin position="49"/>
        <end position="72"/>
    </location>
</feature>
<keyword evidence="4" id="KW-1185">Reference proteome</keyword>
<reference evidence="3 4" key="1">
    <citation type="submission" date="2016-08" db="EMBL/GenBank/DDBJ databases">
        <title>Evolution of the type three secretion system and type three effector repertoires in Xanthomonas.</title>
        <authorList>
            <person name="Merda D."/>
            <person name="Briand M."/>
            <person name="Bosis E."/>
            <person name="Rousseau C."/>
            <person name="Portier P."/>
            <person name="Jacques M.-A."/>
            <person name="Fischer-Le Saux M."/>
        </authorList>
    </citation>
    <scope>NUCLEOTIDE SEQUENCE [LARGE SCALE GENOMIC DNA]</scope>
    <source>
        <strain evidence="3 4">CFBP 4691</strain>
    </source>
</reference>
<evidence type="ECO:0000313" key="3">
    <source>
        <dbReference type="EMBL" id="PPT92748.1"/>
    </source>
</evidence>
<dbReference type="AlphaFoldDB" id="A0A2S6ZKH5"/>
<protein>
    <submittedName>
        <fullName evidence="3">Uncharacterized protein</fullName>
    </submittedName>
</protein>